<feature type="domain" description="ChrR-like cupin" evidence="2">
    <location>
        <begin position="25"/>
        <end position="123"/>
    </location>
</feature>
<dbReference type="OrthoDB" id="1433532at2"/>
<evidence type="ECO:0000256" key="1">
    <source>
        <dbReference type="SAM" id="SignalP"/>
    </source>
</evidence>
<dbReference type="STRING" id="1156985.SAMN04488118_104173"/>
<dbReference type="AlphaFoldDB" id="A0A1G5QGB0"/>
<dbReference type="Proteomes" id="UP000198767">
    <property type="component" value="Unassembled WGS sequence"/>
</dbReference>
<dbReference type="Gene3D" id="2.60.120.10">
    <property type="entry name" value="Jelly Rolls"/>
    <property type="match status" value="1"/>
</dbReference>
<dbReference type="SUPFAM" id="SSF51182">
    <property type="entry name" value="RmlC-like cupins"/>
    <property type="match status" value="1"/>
</dbReference>
<name>A0A1G5QGB0_9RHOB</name>
<keyword evidence="4" id="KW-1185">Reference proteome</keyword>
<dbReference type="Pfam" id="PF12973">
    <property type="entry name" value="Cupin_7"/>
    <property type="match status" value="1"/>
</dbReference>
<protein>
    <recommendedName>
        <fullName evidence="2">ChrR-like cupin domain-containing protein</fullName>
    </recommendedName>
</protein>
<evidence type="ECO:0000259" key="2">
    <source>
        <dbReference type="Pfam" id="PF12973"/>
    </source>
</evidence>
<dbReference type="InterPro" id="IPR025979">
    <property type="entry name" value="ChrR-like_cupin_dom"/>
</dbReference>
<proteinExistence type="predicted"/>
<sequence length="140" mass="14997">MKKPLAITLLLMAGAAIAETTDIQLLSTDDLDWTQTSEGVAFAALKGDRFAEPYQAMVRLPAGTVSPPHVKTANMYGVLLQGEMIHYAINEDPETVRKIGPGSFYAIAGGLAHTSACVSETPCLAYLYQDGAFDFNLISN</sequence>
<dbReference type="EMBL" id="FMWG01000004">
    <property type="protein sequence ID" value="SCZ60913.1"/>
    <property type="molecule type" value="Genomic_DNA"/>
</dbReference>
<reference evidence="3 4" key="1">
    <citation type="submission" date="2016-10" db="EMBL/GenBank/DDBJ databases">
        <authorList>
            <person name="de Groot N.N."/>
        </authorList>
    </citation>
    <scope>NUCLEOTIDE SEQUENCE [LARGE SCALE GENOMIC DNA]</scope>
    <source>
        <strain evidence="3 4">U95</strain>
    </source>
</reference>
<organism evidence="3 4">
    <name type="scientific">Epibacterium ulvae</name>
    <dbReference type="NCBI Taxonomy" id="1156985"/>
    <lineage>
        <taxon>Bacteria</taxon>
        <taxon>Pseudomonadati</taxon>
        <taxon>Pseudomonadota</taxon>
        <taxon>Alphaproteobacteria</taxon>
        <taxon>Rhodobacterales</taxon>
        <taxon>Roseobacteraceae</taxon>
        <taxon>Epibacterium</taxon>
    </lineage>
</organism>
<gene>
    <name evidence="3" type="ORF">SAMN04488118_104173</name>
</gene>
<dbReference type="InterPro" id="IPR014710">
    <property type="entry name" value="RmlC-like_jellyroll"/>
</dbReference>
<keyword evidence="1" id="KW-0732">Signal</keyword>
<feature type="signal peptide" evidence="1">
    <location>
        <begin position="1"/>
        <end position="18"/>
    </location>
</feature>
<feature type="chain" id="PRO_5011511598" description="ChrR-like cupin domain-containing protein" evidence="1">
    <location>
        <begin position="19"/>
        <end position="140"/>
    </location>
</feature>
<evidence type="ECO:0000313" key="4">
    <source>
        <dbReference type="Proteomes" id="UP000198767"/>
    </source>
</evidence>
<dbReference type="InterPro" id="IPR011051">
    <property type="entry name" value="RmlC_Cupin_sf"/>
</dbReference>
<evidence type="ECO:0000313" key="3">
    <source>
        <dbReference type="EMBL" id="SCZ60913.1"/>
    </source>
</evidence>
<dbReference type="RefSeq" id="WP_090217906.1">
    <property type="nucleotide sequence ID" value="NZ_FMWG01000004.1"/>
</dbReference>
<accession>A0A1G5QGB0</accession>